<dbReference type="Proteomes" id="UP001420932">
    <property type="component" value="Unassembled WGS sequence"/>
</dbReference>
<name>A0AAP0KGG1_9MAGN</name>
<sequence>MVELFIQGKLMSSLQVHSSLRNMDNSAETNKGKFVKLLFYKDLIWDYSIHHITLHIPDINVPEFNDHAYNCHQKQRQNQ</sequence>
<protein>
    <submittedName>
        <fullName evidence="1">Uncharacterized protein</fullName>
    </submittedName>
</protein>
<dbReference type="EMBL" id="JBBNAF010000004">
    <property type="protein sequence ID" value="KAK9151034.1"/>
    <property type="molecule type" value="Genomic_DNA"/>
</dbReference>
<dbReference type="AlphaFoldDB" id="A0AAP0KGG1"/>
<organism evidence="1 2">
    <name type="scientific">Stephania yunnanensis</name>
    <dbReference type="NCBI Taxonomy" id="152371"/>
    <lineage>
        <taxon>Eukaryota</taxon>
        <taxon>Viridiplantae</taxon>
        <taxon>Streptophyta</taxon>
        <taxon>Embryophyta</taxon>
        <taxon>Tracheophyta</taxon>
        <taxon>Spermatophyta</taxon>
        <taxon>Magnoliopsida</taxon>
        <taxon>Ranunculales</taxon>
        <taxon>Menispermaceae</taxon>
        <taxon>Menispermoideae</taxon>
        <taxon>Cissampelideae</taxon>
        <taxon>Stephania</taxon>
    </lineage>
</organism>
<evidence type="ECO:0000313" key="1">
    <source>
        <dbReference type="EMBL" id="KAK9151034.1"/>
    </source>
</evidence>
<evidence type="ECO:0000313" key="2">
    <source>
        <dbReference type="Proteomes" id="UP001420932"/>
    </source>
</evidence>
<proteinExistence type="predicted"/>
<keyword evidence="2" id="KW-1185">Reference proteome</keyword>
<reference evidence="1 2" key="1">
    <citation type="submission" date="2024-01" db="EMBL/GenBank/DDBJ databases">
        <title>Genome assemblies of Stephania.</title>
        <authorList>
            <person name="Yang L."/>
        </authorList>
    </citation>
    <scope>NUCLEOTIDE SEQUENCE [LARGE SCALE GENOMIC DNA]</scope>
    <source>
        <strain evidence="1">YNDBR</strain>
        <tissue evidence="1">Leaf</tissue>
    </source>
</reference>
<gene>
    <name evidence="1" type="ORF">Syun_009343</name>
</gene>
<accession>A0AAP0KGG1</accession>
<comment type="caution">
    <text evidence="1">The sequence shown here is derived from an EMBL/GenBank/DDBJ whole genome shotgun (WGS) entry which is preliminary data.</text>
</comment>